<dbReference type="InterPro" id="IPR052383">
    <property type="entry name" value="Anti-sigma-E_RseA-like"/>
</dbReference>
<feature type="compositionally biased region" description="Polar residues" evidence="8">
    <location>
        <begin position="179"/>
        <end position="192"/>
    </location>
</feature>
<dbReference type="Gene3D" id="1.10.10.880">
    <property type="entry name" value="Anti sigma-E protein RseA, N-terminal domain"/>
    <property type="match status" value="1"/>
</dbReference>
<dbReference type="CDD" id="cd16328">
    <property type="entry name" value="RseA_N"/>
    <property type="match status" value="1"/>
</dbReference>
<evidence type="ECO:0000256" key="5">
    <source>
        <dbReference type="ARBA" id="ARBA00022989"/>
    </source>
</evidence>
<name>A0A369YLU8_9PAST</name>
<evidence type="ECO:0000313" key="13">
    <source>
        <dbReference type="Proteomes" id="UP000253872"/>
    </source>
</evidence>
<dbReference type="EMBL" id="QEPN01000001">
    <property type="protein sequence ID" value="RDE73987.1"/>
    <property type="molecule type" value="Genomic_DNA"/>
</dbReference>
<dbReference type="RefSeq" id="WP_111401827.1">
    <property type="nucleotide sequence ID" value="NZ_QEPN01000001.1"/>
</dbReference>
<dbReference type="AlphaFoldDB" id="A0A369YLU8"/>
<feature type="transmembrane region" description="Helical" evidence="9">
    <location>
        <begin position="80"/>
        <end position="104"/>
    </location>
</feature>
<accession>A0A369YLU8</accession>
<keyword evidence="4 9" id="KW-0812">Transmembrane</keyword>
<comment type="subcellular location">
    <subcellularLocation>
        <location evidence="7">Cell inner membrane</location>
    </subcellularLocation>
    <subcellularLocation>
        <location evidence="1">Cell membrane</location>
        <topology evidence="1">Single-pass membrane protein</topology>
    </subcellularLocation>
</comment>
<evidence type="ECO:0000256" key="3">
    <source>
        <dbReference type="ARBA" id="ARBA00022475"/>
    </source>
</evidence>
<evidence type="ECO:0000256" key="2">
    <source>
        <dbReference type="ARBA" id="ARBA00005837"/>
    </source>
</evidence>
<keyword evidence="3 7" id="KW-1003">Cell membrane</keyword>
<feature type="region of interest" description="Disordered" evidence="8">
    <location>
        <begin position="156"/>
        <end position="192"/>
    </location>
</feature>
<comment type="subunit">
    <text evidence="7">Interacts 1:1 with ECF RNA polymerase sigma-E (RpoE); this inhibits the interaction of sigma-E with the RNA polymerase catalytic core and leads to a decreased expression of sigma-E-regulated genes. Interacts with RseB.</text>
</comment>
<dbReference type="Pfam" id="PF03873">
    <property type="entry name" value="RseA_C"/>
    <property type="match status" value="1"/>
</dbReference>
<dbReference type="Pfam" id="PF03872">
    <property type="entry name" value="RseA_N"/>
    <property type="match status" value="1"/>
</dbReference>
<gene>
    <name evidence="12" type="ORF">DPV93_02185</name>
</gene>
<comment type="function">
    <text evidence="7">An anti-sigma factor for extracytoplasmic function (ECF) sigma factor sigma-E (RpoE). ECF sigma factors are held in an inactive form by an anti-sigma factor until released by regulated intramembrane proteolysis (RIP). RIP occurs when an extracytoplasmic signal triggers a concerted proteolytic cascade to transmit information and elicit cellular responses. The membrane-spanning regulatory substrate protein is first cut periplasmically (site-1 protease, S1P, DegS), then within the membrane itself (site-2 protease, S2P, RseP), while cytoplasmic proteases finish degrading the anti-sigma factor, liberating sigma-E.</text>
</comment>
<dbReference type="InterPro" id="IPR005573">
    <property type="entry name" value="Anti-sigma_E_RseA_C"/>
</dbReference>
<organism evidence="12 13">
    <name type="scientific">Haemophilus sputorum</name>
    <dbReference type="NCBI Taxonomy" id="1078480"/>
    <lineage>
        <taxon>Bacteria</taxon>
        <taxon>Pseudomonadati</taxon>
        <taxon>Pseudomonadota</taxon>
        <taxon>Gammaproteobacteria</taxon>
        <taxon>Pasteurellales</taxon>
        <taxon>Pasteurellaceae</taxon>
        <taxon>Haemophilus</taxon>
    </lineage>
</organism>
<dbReference type="PANTHER" id="PTHR38104:SF1">
    <property type="entry name" value="ANTI-SIGMA-E FACTOR RSEA"/>
    <property type="match status" value="1"/>
</dbReference>
<evidence type="ECO:0000256" key="1">
    <source>
        <dbReference type="ARBA" id="ARBA00004162"/>
    </source>
</evidence>
<evidence type="ECO:0000259" key="10">
    <source>
        <dbReference type="Pfam" id="PF03872"/>
    </source>
</evidence>
<dbReference type="InterPro" id="IPR005572">
    <property type="entry name" value="Anti-sigma_E_RseA_N"/>
</dbReference>
<sequence>MQQNERLSAYMDGEETGFAQELVKSSDLQQKWASYHAIRNVMQGEEMILGADFSEKMAALIEEETIEAKPRGLLVKLKRWGVPLMQAGIAASVCLVTVFGVNYVNQQNEMANATPALVTEPFSNGVEAVSYNAPAKDLATPEKLAQQEQRVQMIMNNQSIEPTRTAQHAELSNEEKAKAQTSANKPVEQPQK</sequence>
<comment type="caution">
    <text evidence="12">The sequence shown here is derived from an EMBL/GenBank/DDBJ whole genome shotgun (WGS) entry which is preliminary data.</text>
</comment>
<comment type="similarity">
    <text evidence="2 7">Belongs to the RseA family.</text>
</comment>
<evidence type="ECO:0000259" key="11">
    <source>
        <dbReference type="Pfam" id="PF03873"/>
    </source>
</evidence>
<feature type="compositionally biased region" description="Polar residues" evidence="8">
    <location>
        <begin position="156"/>
        <end position="166"/>
    </location>
</feature>
<evidence type="ECO:0000256" key="7">
    <source>
        <dbReference type="PIRNR" id="PIRNR016938"/>
    </source>
</evidence>
<dbReference type="InterPro" id="IPR036147">
    <property type="entry name" value="Anti-sigma_E_RseA_N_sf"/>
</dbReference>
<dbReference type="Proteomes" id="UP000253872">
    <property type="component" value="Unassembled WGS sequence"/>
</dbReference>
<evidence type="ECO:0000313" key="12">
    <source>
        <dbReference type="EMBL" id="RDE73987.1"/>
    </source>
</evidence>
<evidence type="ECO:0000256" key="4">
    <source>
        <dbReference type="ARBA" id="ARBA00022692"/>
    </source>
</evidence>
<evidence type="ECO:0000256" key="6">
    <source>
        <dbReference type="ARBA" id="ARBA00023136"/>
    </source>
</evidence>
<evidence type="ECO:0000256" key="9">
    <source>
        <dbReference type="SAM" id="Phobius"/>
    </source>
</evidence>
<feature type="domain" description="Anti sigma-E protein RseA C-terminal" evidence="11">
    <location>
        <begin position="114"/>
        <end position="155"/>
    </location>
</feature>
<dbReference type="SUPFAM" id="SSF89069">
    <property type="entry name" value="N-terminal, cytoplasmic domain of anti-sigmaE factor RseA"/>
    <property type="match status" value="1"/>
</dbReference>
<dbReference type="InterPro" id="IPR026279">
    <property type="entry name" value="RseA"/>
</dbReference>
<feature type="domain" description="Anti sigma-E protein RseA N-terminal" evidence="10">
    <location>
        <begin position="1"/>
        <end position="71"/>
    </location>
</feature>
<evidence type="ECO:0000256" key="8">
    <source>
        <dbReference type="SAM" id="MobiDB-lite"/>
    </source>
</evidence>
<dbReference type="PANTHER" id="PTHR38104">
    <property type="match status" value="1"/>
</dbReference>
<dbReference type="STRING" id="1035839.GCA_000238795_01647"/>
<dbReference type="GO" id="GO:0005886">
    <property type="term" value="C:plasma membrane"/>
    <property type="evidence" value="ECO:0007669"/>
    <property type="project" value="UniProtKB-SubCell"/>
</dbReference>
<protein>
    <recommendedName>
        <fullName evidence="7">Anti-sigma-E factor RseA</fullName>
    </recommendedName>
    <alternativeName>
        <fullName evidence="7">Regulator of SigE</fullName>
    </alternativeName>
    <alternativeName>
        <fullName evidence="7">Sigma-E anti-sigma factor RseA</fullName>
    </alternativeName>
    <alternativeName>
        <fullName evidence="7">Sigma-E factor negative regulatory protein</fullName>
    </alternativeName>
</protein>
<proteinExistence type="inferred from homology"/>
<dbReference type="GO" id="GO:0016989">
    <property type="term" value="F:sigma factor antagonist activity"/>
    <property type="evidence" value="ECO:0007669"/>
    <property type="project" value="InterPro"/>
</dbReference>
<keyword evidence="5 9" id="KW-1133">Transmembrane helix</keyword>
<keyword evidence="7" id="KW-0997">Cell inner membrane</keyword>
<dbReference type="PIRSF" id="PIRSF016938">
    <property type="entry name" value="RseA"/>
    <property type="match status" value="1"/>
</dbReference>
<keyword evidence="6 7" id="KW-0472">Membrane</keyword>
<reference evidence="12 13" key="1">
    <citation type="submission" date="2018-05" db="EMBL/GenBank/DDBJ databases">
        <title>Draft Genome Sequences for a Diverse set of 7 Haemophilus Species.</title>
        <authorList>
            <person name="Nichols M."/>
            <person name="Topaz N."/>
            <person name="Wang X."/>
            <person name="Wang X."/>
            <person name="Boxrud D."/>
        </authorList>
    </citation>
    <scope>NUCLEOTIDE SEQUENCE [LARGE SCALE GENOMIC DNA]</scope>
    <source>
        <strain evidence="12 13">C2002001239</strain>
    </source>
</reference>